<dbReference type="Proteomes" id="UP000276133">
    <property type="component" value="Unassembled WGS sequence"/>
</dbReference>
<evidence type="ECO:0000313" key="2">
    <source>
        <dbReference type="Proteomes" id="UP000276133"/>
    </source>
</evidence>
<dbReference type="AlphaFoldDB" id="A0A3M7R2C6"/>
<comment type="caution">
    <text evidence="1">The sequence shown here is derived from an EMBL/GenBank/DDBJ whole genome shotgun (WGS) entry which is preliminary data.</text>
</comment>
<accession>A0A3M7R2C6</accession>
<reference evidence="1 2" key="1">
    <citation type="journal article" date="2018" name="Sci. Rep.">
        <title>Genomic signatures of local adaptation to the degree of environmental predictability in rotifers.</title>
        <authorList>
            <person name="Franch-Gras L."/>
            <person name="Hahn C."/>
            <person name="Garcia-Roger E.M."/>
            <person name="Carmona M.J."/>
            <person name="Serra M."/>
            <person name="Gomez A."/>
        </authorList>
    </citation>
    <scope>NUCLEOTIDE SEQUENCE [LARGE SCALE GENOMIC DNA]</scope>
    <source>
        <strain evidence="1">HYR1</strain>
    </source>
</reference>
<dbReference type="EMBL" id="REGN01004385">
    <property type="protein sequence ID" value="RNA17747.1"/>
    <property type="molecule type" value="Genomic_DNA"/>
</dbReference>
<proteinExistence type="predicted"/>
<sequence length="146" mass="17011">MAPWKQKVSFQCIQVQIFNEQINIEKTTGKIASYFGSVCNVLTENCIDFQNFEEFEVNCVIRVSIEANRKKYNLLARLLSKEILNEPPGIVISDIERSLTSIIQEFITTENEADRPTFSSVRIKPIVEQENEKKYIKIKEKLNEYK</sequence>
<organism evidence="1 2">
    <name type="scientific">Brachionus plicatilis</name>
    <name type="common">Marine rotifer</name>
    <name type="synonym">Brachionus muelleri</name>
    <dbReference type="NCBI Taxonomy" id="10195"/>
    <lineage>
        <taxon>Eukaryota</taxon>
        <taxon>Metazoa</taxon>
        <taxon>Spiralia</taxon>
        <taxon>Gnathifera</taxon>
        <taxon>Rotifera</taxon>
        <taxon>Eurotatoria</taxon>
        <taxon>Monogononta</taxon>
        <taxon>Pseudotrocha</taxon>
        <taxon>Ploima</taxon>
        <taxon>Brachionidae</taxon>
        <taxon>Brachionus</taxon>
    </lineage>
</organism>
<evidence type="ECO:0000313" key="1">
    <source>
        <dbReference type="EMBL" id="RNA17747.1"/>
    </source>
</evidence>
<protein>
    <submittedName>
        <fullName evidence="1">Uncharacterized protein</fullName>
    </submittedName>
</protein>
<gene>
    <name evidence="1" type="ORF">BpHYR1_042137</name>
</gene>
<name>A0A3M7R2C6_BRAPC</name>
<keyword evidence="2" id="KW-1185">Reference proteome</keyword>